<evidence type="ECO:0000256" key="2">
    <source>
        <dbReference type="ARBA" id="ARBA00009252"/>
    </source>
</evidence>
<dbReference type="InterPro" id="IPR026003">
    <property type="entry name" value="Cohesin_HEAT"/>
</dbReference>
<gene>
    <name evidence="10" type="ORF">SDRG_06006</name>
</gene>
<dbReference type="GO" id="GO:0034087">
    <property type="term" value="P:establishment of mitotic sister chromatid cohesion"/>
    <property type="evidence" value="ECO:0007669"/>
    <property type="project" value="TreeGrafter"/>
</dbReference>
<name>T0RVT1_SAPDV</name>
<dbReference type="GO" id="GO:0140588">
    <property type="term" value="P:chromatin looping"/>
    <property type="evidence" value="ECO:0007669"/>
    <property type="project" value="InterPro"/>
</dbReference>
<evidence type="ECO:0000313" key="11">
    <source>
        <dbReference type="Proteomes" id="UP000030762"/>
    </source>
</evidence>
<dbReference type="Gene3D" id="1.25.10.10">
    <property type="entry name" value="Leucine-rich Repeat Variant"/>
    <property type="match status" value="1"/>
</dbReference>
<evidence type="ECO:0000256" key="7">
    <source>
        <dbReference type="SAM" id="Coils"/>
    </source>
</evidence>
<dbReference type="InterPro" id="IPR016024">
    <property type="entry name" value="ARM-type_fold"/>
</dbReference>
<dbReference type="GeneID" id="19946733"/>
<keyword evidence="3 6" id="KW-0677">Repeat</keyword>
<evidence type="ECO:0000313" key="10">
    <source>
        <dbReference type="EMBL" id="EQC36558.1"/>
    </source>
</evidence>
<dbReference type="STRING" id="1156394.T0RVT1"/>
<dbReference type="InParanoid" id="T0RVT1"/>
<evidence type="ECO:0000256" key="6">
    <source>
        <dbReference type="RuleBase" id="RU364107"/>
    </source>
</evidence>
<dbReference type="OMA" id="FNSRHVL"/>
<feature type="region of interest" description="Disordered" evidence="8">
    <location>
        <begin position="1444"/>
        <end position="1479"/>
    </location>
</feature>
<dbReference type="PANTHER" id="PTHR21704">
    <property type="entry name" value="NIPPED-B-LIKE PROTEIN DELANGIN SCC2-RELATED"/>
    <property type="match status" value="1"/>
</dbReference>
<evidence type="ECO:0000259" key="9">
    <source>
        <dbReference type="Pfam" id="PF12830"/>
    </source>
</evidence>
<dbReference type="GO" id="GO:0061775">
    <property type="term" value="F:cohesin loader activity"/>
    <property type="evidence" value="ECO:0007669"/>
    <property type="project" value="InterPro"/>
</dbReference>
<evidence type="ECO:0000256" key="3">
    <source>
        <dbReference type="ARBA" id="ARBA00022737"/>
    </source>
</evidence>
<evidence type="ECO:0000256" key="5">
    <source>
        <dbReference type="ARBA" id="ARBA00023306"/>
    </source>
</evidence>
<dbReference type="RefSeq" id="XP_008609979.1">
    <property type="nucleotide sequence ID" value="XM_008611757.1"/>
</dbReference>
<dbReference type="GO" id="GO:0071169">
    <property type="term" value="P:establishment of protein localization to chromatin"/>
    <property type="evidence" value="ECO:0007669"/>
    <property type="project" value="TreeGrafter"/>
</dbReference>
<dbReference type="VEuPathDB" id="FungiDB:SDRG_06006"/>
<dbReference type="OrthoDB" id="418242at2759"/>
<dbReference type="InterPro" id="IPR011989">
    <property type="entry name" value="ARM-like"/>
</dbReference>
<dbReference type="GO" id="GO:0010468">
    <property type="term" value="P:regulation of gene expression"/>
    <property type="evidence" value="ECO:0007669"/>
    <property type="project" value="InterPro"/>
</dbReference>
<keyword evidence="11" id="KW-1185">Reference proteome</keyword>
<dbReference type="EMBL" id="JH767147">
    <property type="protein sequence ID" value="EQC36558.1"/>
    <property type="molecule type" value="Genomic_DNA"/>
</dbReference>
<keyword evidence="5 6" id="KW-0131">Cell cycle</keyword>
<comment type="subcellular location">
    <subcellularLocation>
        <location evidence="1 6">Nucleus</location>
    </subcellularLocation>
</comment>
<dbReference type="PANTHER" id="PTHR21704:SF18">
    <property type="entry name" value="NIPPED-B-LIKE PROTEIN"/>
    <property type="match status" value="1"/>
</dbReference>
<dbReference type="InterPro" id="IPR024986">
    <property type="entry name" value="Nipped-B_C"/>
</dbReference>
<keyword evidence="4 6" id="KW-0539">Nucleus</keyword>
<evidence type="ECO:0000256" key="4">
    <source>
        <dbReference type="ARBA" id="ARBA00023242"/>
    </source>
</evidence>
<feature type="region of interest" description="Disordered" evidence="8">
    <location>
        <begin position="1"/>
        <end position="33"/>
    </location>
</feature>
<dbReference type="GO" id="GO:0090694">
    <property type="term" value="C:Scc2-Scc4 cohesin loading complex"/>
    <property type="evidence" value="ECO:0007669"/>
    <property type="project" value="TreeGrafter"/>
</dbReference>
<keyword evidence="7" id="KW-0175">Coiled coil</keyword>
<accession>T0RVT1</accession>
<feature type="domain" description="Sister chromatid cohesion C-terminal" evidence="9">
    <location>
        <begin position="1129"/>
        <end position="1316"/>
    </location>
</feature>
<feature type="coiled-coil region" evidence="7">
    <location>
        <begin position="1089"/>
        <end position="1116"/>
    </location>
</feature>
<reference evidence="10 11" key="1">
    <citation type="submission" date="2012-04" db="EMBL/GenBank/DDBJ databases">
        <title>The Genome Sequence of Saprolegnia declina VS20.</title>
        <authorList>
            <consortium name="The Broad Institute Genome Sequencing Platform"/>
            <person name="Russ C."/>
            <person name="Nusbaum C."/>
            <person name="Tyler B."/>
            <person name="van West P."/>
            <person name="Dieguez-Uribeondo J."/>
            <person name="de Bruijn I."/>
            <person name="Tripathy S."/>
            <person name="Jiang R."/>
            <person name="Young S.K."/>
            <person name="Zeng Q."/>
            <person name="Gargeya S."/>
            <person name="Fitzgerald M."/>
            <person name="Haas B."/>
            <person name="Abouelleil A."/>
            <person name="Alvarado L."/>
            <person name="Arachchi H.M."/>
            <person name="Berlin A."/>
            <person name="Chapman S.B."/>
            <person name="Goldberg J."/>
            <person name="Griggs A."/>
            <person name="Gujja S."/>
            <person name="Hansen M."/>
            <person name="Howarth C."/>
            <person name="Imamovic A."/>
            <person name="Larimer J."/>
            <person name="McCowen C."/>
            <person name="Montmayeur A."/>
            <person name="Murphy C."/>
            <person name="Neiman D."/>
            <person name="Pearson M."/>
            <person name="Priest M."/>
            <person name="Roberts A."/>
            <person name="Saif S."/>
            <person name="Shea T."/>
            <person name="Sisk P."/>
            <person name="Sykes S."/>
            <person name="Wortman J."/>
            <person name="Nusbaum C."/>
            <person name="Birren B."/>
        </authorList>
    </citation>
    <scope>NUCLEOTIDE SEQUENCE [LARGE SCALE GENOMIC DNA]</scope>
    <source>
        <strain evidence="10 11">VS20</strain>
    </source>
</reference>
<evidence type="ECO:0000256" key="8">
    <source>
        <dbReference type="SAM" id="MobiDB-lite"/>
    </source>
</evidence>
<dbReference type="InterPro" id="IPR033031">
    <property type="entry name" value="Scc2/Nipped-B"/>
</dbReference>
<evidence type="ECO:0000256" key="1">
    <source>
        <dbReference type="ARBA" id="ARBA00004123"/>
    </source>
</evidence>
<feature type="region of interest" description="Disordered" evidence="8">
    <location>
        <begin position="88"/>
        <end position="127"/>
    </location>
</feature>
<comment type="similarity">
    <text evidence="2 6">Belongs to the SCC2/Nipped-B family.</text>
</comment>
<dbReference type="SUPFAM" id="SSF48371">
    <property type="entry name" value="ARM repeat"/>
    <property type="match status" value="1"/>
</dbReference>
<dbReference type="Pfam" id="PF12830">
    <property type="entry name" value="Nipped-B_C"/>
    <property type="match status" value="1"/>
</dbReference>
<feature type="compositionally biased region" description="Basic and acidic residues" evidence="8">
    <location>
        <begin position="101"/>
        <end position="118"/>
    </location>
</feature>
<dbReference type="CDD" id="cd23958">
    <property type="entry name" value="SCC2"/>
    <property type="match status" value="1"/>
</dbReference>
<dbReference type="GO" id="GO:1990414">
    <property type="term" value="P:replication-born double-strand break repair via sister chromatid exchange"/>
    <property type="evidence" value="ECO:0007669"/>
    <property type="project" value="TreeGrafter"/>
</dbReference>
<dbReference type="Pfam" id="PF12765">
    <property type="entry name" value="Cohesin_HEAT"/>
    <property type="match status" value="1"/>
</dbReference>
<proteinExistence type="inferred from homology"/>
<feature type="compositionally biased region" description="Basic residues" evidence="8">
    <location>
        <begin position="1448"/>
        <end position="1463"/>
    </location>
</feature>
<dbReference type="GO" id="GO:0003682">
    <property type="term" value="F:chromatin binding"/>
    <property type="evidence" value="ECO:0007669"/>
    <property type="project" value="TreeGrafter"/>
</dbReference>
<dbReference type="eggNOG" id="KOG1020">
    <property type="taxonomic scope" value="Eukaryota"/>
</dbReference>
<protein>
    <recommendedName>
        <fullName evidence="6">Sister chromatid cohesion protein</fullName>
    </recommendedName>
</protein>
<sequence length="1479" mass="165704">MSRSFPLPMRSDARKTGRWNLRPGPRTRSMQPSIDPEAVDMAALHALVSAVPPSLLPTHGSTPPSMDDATEPSISPLLRMAVAQNVLAPATTRSSAKRKSAMMDDSARKGKRLARTESDPSLLETQETKLASSVAKHQETLEQWSMDLADPRSAHRATKKIRHMLYIMHKSSKLVIARLPVEQLLDLMILLDVQVTEARQIDLFVQDRSADEGRLLEDVNTALDAATSMLLVMTSPDVDRRLLSEEHIEHCVLLVKHVLQRLIYPALDAATYSVVVSGKESKNEKDKAHTALKKKMEKAGLVDIVYSFLDSLQELMGCLKLQDSWILQLSNVLMAVFAMDNQQTSISTVQLGALRMLRAIFVHYPAHRTLLLEDVFYVLVKLSTSKRNLRTYKVDDDYVQVIVVLLATLVQSCIVLSMDQVHETARSVVQLLLLKCMKKDEEVNARLHFEHFVEDVLVLLSSPDWPVAEVLVEALVAGLTGLLMSNKPETQVAVLALHLLGKIAATLKTITCHTQASEKRLLHSMEESHVTSASELLLVYVQQKSAHISEDAQAFHLSRVDEGFTPTSSCNLNRDEARSVVGYFLASRELCGHFETIFLHILGFLSRGQSTLRTRVLRSIVGIIDADPTLMTSEALQKAITSCLMDESNAVRQASVELVGKYVEDQPSLFPRYAEMLHDRVRDKGISVRKSVLKIYRHYIVNEFDVANATVSTCLRTLIERLADPSEDETIKDFIVSTLQEVWFDEDLPALQKRDADGAVIPASLLKLKSKKTSDYGTYRVLSIMEVVQRVTKADWFVELIQRLRKIAGDDIDEYCESIVAGLLDLLLQLEEGTVLPHLTCREPDKQFVATLKTLHVFCSAIPELLEPYKDTLVVYLKPDSRFNRDIQAQVFALTISMISLVFSAMEKSNETWIGALEADLQALVLQAPPGVVKPSVECLARLVLDAPTKRQPTVLSHLLEKFYTFLVKMEPIFKSNSPSLAAGQQYQLQRALFVTGLICGSLDWDVYENLNIRIEAGKILKRVYSVYYRFTLLPEAHPSFTVAFQVKNVQGFGFLFHRHPRLFLKAYEDGVITKMLAHECANVQLQMVVSLTELLEAEEARLEKAQAAKKQHKQQVQGDQQGDTSLIGSIMQAQLGNILALAMHEQTMIRRQAVACIGLLVTQGVINPLECFATLVTLEADGVAVVRDAAYRNLEEALIKCKASVVAPAVRGIYQSFTFQLKMTGAWTVQDASKNCLFGRMYQLCMQPDRARRHSFFNGLLVHFREKGQIFQSMANGSLSRESGLSYLSYTASILAWLPFATEDEPLYLIHTINRDISLHLETVLIAVKKAFPKLNFDHKWPIPTKEEFPDKLTKTCNLAFALALLLRLKSHLKSTYSLDDDKCQTYQPSRSTKTQDQPVASFLVSPHVLKIPTSTAEYASGWASFKLLWPIIQEDQSQMDFDVAKGKKTRRPSSATKKPKAVPKDDDGTREAATIMV</sequence>
<organism evidence="10 11">
    <name type="scientific">Saprolegnia diclina (strain VS20)</name>
    <dbReference type="NCBI Taxonomy" id="1156394"/>
    <lineage>
        <taxon>Eukaryota</taxon>
        <taxon>Sar</taxon>
        <taxon>Stramenopiles</taxon>
        <taxon>Oomycota</taxon>
        <taxon>Saprolegniomycetes</taxon>
        <taxon>Saprolegniales</taxon>
        <taxon>Saprolegniaceae</taxon>
        <taxon>Saprolegnia</taxon>
    </lineage>
</organism>
<dbReference type="Proteomes" id="UP000030762">
    <property type="component" value="Unassembled WGS sequence"/>
</dbReference>